<dbReference type="GO" id="GO:0016052">
    <property type="term" value="P:carbohydrate catabolic process"/>
    <property type="evidence" value="ECO:0007669"/>
    <property type="project" value="TreeGrafter"/>
</dbReference>
<accession>A0A8S5MIG9</accession>
<dbReference type="EMBL" id="BK014911">
    <property type="protein sequence ID" value="DAD82034.1"/>
    <property type="molecule type" value="Genomic_DNA"/>
</dbReference>
<dbReference type="PROSITE" id="PS51904">
    <property type="entry name" value="GLYCOSYL_HYDROL_F25_2"/>
    <property type="match status" value="1"/>
</dbReference>
<dbReference type="Gene3D" id="3.20.20.80">
    <property type="entry name" value="Glycosidases"/>
    <property type="match status" value="1"/>
</dbReference>
<dbReference type="SUPFAM" id="SSF158634">
    <property type="entry name" value="RPA2825-like"/>
    <property type="match status" value="1"/>
</dbReference>
<dbReference type="SUPFAM" id="SSF51445">
    <property type="entry name" value="(Trans)glycosidases"/>
    <property type="match status" value="1"/>
</dbReference>
<protein>
    <recommendedName>
        <fullName evidence="3">lysozyme</fullName>
        <ecNumber evidence="3">3.2.1.17</ecNumber>
    </recommendedName>
</protein>
<reference evidence="4" key="1">
    <citation type="journal article" date="2021" name="Proc. Natl. Acad. Sci. U.S.A.">
        <title>A Catalog of Tens of Thousands of Viruses from Human Metagenomes Reveals Hidden Associations with Chronic Diseases.</title>
        <authorList>
            <person name="Tisza M.J."/>
            <person name="Buck C.B."/>
        </authorList>
    </citation>
    <scope>NUCLEOTIDE SEQUENCE</scope>
    <source>
        <strain evidence="4">CtkL634</strain>
    </source>
</reference>
<evidence type="ECO:0000256" key="3">
    <source>
        <dbReference type="ARBA" id="ARBA00012732"/>
    </source>
</evidence>
<evidence type="ECO:0000256" key="2">
    <source>
        <dbReference type="ARBA" id="ARBA00010646"/>
    </source>
</evidence>
<dbReference type="GO" id="GO:0003796">
    <property type="term" value="F:lysozyme activity"/>
    <property type="evidence" value="ECO:0007669"/>
    <property type="project" value="UniProtKB-EC"/>
</dbReference>
<proteinExistence type="inferred from homology"/>
<comment type="catalytic activity">
    <reaction evidence="1">
        <text>Hydrolysis of (1-&gt;4)-beta-linkages between N-acetylmuramic acid and N-acetyl-D-glucosamine residues in a peptidoglycan and between N-acetyl-D-glucosamine residues in chitodextrins.</text>
        <dbReference type="EC" id="3.2.1.17"/>
    </reaction>
</comment>
<dbReference type="InterPro" id="IPR002053">
    <property type="entry name" value="Glyco_hydro_25"/>
</dbReference>
<dbReference type="Pfam" id="PF01183">
    <property type="entry name" value="Glyco_hydro_25"/>
    <property type="match status" value="1"/>
</dbReference>
<dbReference type="GO" id="GO:0016998">
    <property type="term" value="P:cell wall macromolecule catabolic process"/>
    <property type="evidence" value="ECO:0007669"/>
    <property type="project" value="InterPro"/>
</dbReference>
<dbReference type="InterPro" id="IPR017853">
    <property type="entry name" value="GH"/>
</dbReference>
<evidence type="ECO:0000256" key="1">
    <source>
        <dbReference type="ARBA" id="ARBA00000632"/>
    </source>
</evidence>
<sequence length="275" mass="29999">MKGIDVAKWNGVIDWAKVKKAGVEFAVLKVIDKSNKTESSFVRNYAGASAQGLPLDVYNYLYTTTEAVAREAAKAVVNALAGRKIGKVWADAEDACLKNKGIQLIRILNTYKAVIEAAGYEFGVYTGLSFYNSYIKPYKAYIDCDFWIARYPSTKDMTIAMDPPASKKPVICHNLWGWQHSSRGRVSGISGYVDMDICYTKVTSSGTVQSTTAYYPRYTGTSGSIVAALNAVGVNSSFANRKAIAKENGITGYIGSAKQNIQMLALLKSGKLKRT</sequence>
<organism evidence="4">
    <name type="scientific">Siphoviridae sp. ctkL634</name>
    <dbReference type="NCBI Taxonomy" id="2826442"/>
    <lineage>
        <taxon>Viruses</taxon>
        <taxon>Duplodnaviria</taxon>
        <taxon>Heunggongvirae</taxon>
        <taxon>Uroviricota</taxon>
        <taxon>Caudoviricetes</taxon>
    </lineage>
</organism>
<dbReference type="GO" id="GO:0009253">
    <property type="term" value="P:peptidoglycan catabolic process"/>
    <property type="evidence" value="ECO:0007669"/>
    <property type="project" value="InterPro"/>
</dbReference>
<dbReference type="PANTHER" id="PTHR34135:SF2">
    <property type="entry name" value="LYSOZYME"/>
    <property type="match status" value="1"/>
</dbReference>
<dbReference type="EC" id="3.2.1.17" evidence="3"/>
<name>A0A8S5MIG9_9CAUD</name>
<dbReference type="PANTHER" id="PTHR34135">
    <property type="entry name" value="LYSOZYME"/>
    <property type="match status" value="1"/>
</dbReference>
<evidence type="ECO:0000313" key="4">
    <source>
        <dbReference type="EMBL" id="DAD82034.1"/>
    </source>
</evidence>
<comment type="similarity">
    <text evidence="2">Belongs to the glycosyl hydrolase 25 family.</text>
</comment>